<accession>A0A5N5CUD1</accession>
<sequence length="133" mass="14838">MSSLKYSNYEGVGTTNNRLYSYSQAVRVGNIVKCSGQGGWDNEGIIDEKNLKGQIDLAFQNVEKNLRDAGCRGWADVYAVKSFHISLSESFDLMVEQFRTWMPNHQPIWTCVGVTELGIPGMIVEIEVEAVVS</sequence>
<evidence type="ECO:0008006" key="3">
    <source>
        <dbReference type="Google" id="ProtNLM"/>
    </source>
</evidence>
<dbReference type="OrthoDB" id="309640at2759"/>
<dbReference type="InterPro" id="IPR035959">
    <property type="entry name" value="RutC-like_sf"/>
</dbReference>
<evidence type="ECO:0000313" key="2">
    <source>
        <dbReference type="Proteomes" id="UP000325902"/>
    </source>
</evidence>
<proteinExistence type="predicted"/>
<dbReference type="PANTHER" id="PTHR11803">
    <property type="entry name" value="2-IMINOBUTANOATE/2-IMINOPROPANOATE DEAMINASE RIDA"/>
    <property type="match status" value="1"/>
</dbReference>
<protein>
    <recommendedName>
        <fullName evidence="3">RutC family protein YjgH</fullName>
    </recommendedName>
</protein>
<comment type="caution">
    <text evidence="1">The sequence shown here is derived from an EMBL/GenBank/DDBJ whole genome shotgun (WGS) entry which is preliminary data.</text>
</comment>
<reference evidence="1 2" key="1">
    <citation type="journal article" date="2019" name="Sci. Rep.">
        <title>A multi-omics analysis of the grapevine pathogen Lasiodiplodia theobromae reveals that temperature affects the expression of virulence- and pathogenicity-related genes.</title>
        <authorList>
            <person name="Felix C."/>
            <person name="Meneses R."/>
            <person name="Goncalves M.F.M."/>
            <person name="Tilleman L."/>
            <person name="Duarte A.S."/>
            <person name="Jorrin-Novo J.V."/>
            <person name="Van de Peer Y."/>
            <person name="Deforce D."/>
            <person name="Van Nieuwerburgh F."/>
            <person name="Esteves A.C."/>
            <person name="Alves A."/>
        </authorList>
    </citation>
    <scope>NUCLEOTIDE SEQUENCE [LARGE SCALE GENOMIC DNA]</scope>
    <source>
        <strain evidence="1 2">LA-SOL3</strain>
    </source>
</reference>
<dbReference type="GO" id="GO:0005739">
    <property type="term" value="C:mitochondrion"/>
    <property type="evidence" value="ECO:0007669"/>
    <property type="project" value="TreeGrafter"/>
</dbReference>
<dbReference type="GO" id="GO:0005829">
    <property type="term" value="C:cytosol"/>
    <property type="evidence" value="ECO:0007669"/>
    <property type="project" value="TreeGrafter"/>
</dbReference>
<gene>
    <name evidence="1" type="ORF">DBV05_g12368</name>
</gene>
<dbReference type="CDD" id="cd06152">
    <property type="entry name" value="YjgF_YER057c_UK114_like_4"/>
    <property type="match status" value="1"/>
</dbReference>
<organism evidence="1 2">
    <name type="scientific">Lasiodiplodia theobromae</name>
    <dbReference type="NCBI Taxonomy" id="45133"/>
    <lineage>
        <taxon>Eukaryota</taxon>
        <taxon>Fungi</taxon>
        <taxon>Dikarya</taxon>
        <taxon>Ascomycota</taxon>
        <taxon>Pezizomycotina</taxon>
        <taxon>Dothideomycetes</taxon>
        <taxon>Dothideomycetes incertae sedis</taxon>
        <taxon>Botryosphaeriales</taxon>
        <taxon>Botryosphaeriaceae</taxon>
        <taxon>Lasiodiplodia</taxon>
    </lineage>
</organism>
<dbReference type="GO" id="GO:0019239">
    <property type="term" value="F:deaminase activity"/>
    <property type="evidence" value="ECO:0007669"/>
    <property type="project" value="TreeGrafter"/>
</dbReference>
<name>A0A5N5CUD1_9PEZI</name>
<dbReference type="SUPFAM" id="SSF55298">
    <property type="entry name" value="YjgF-like"/>
    <property type="match status" value="1"/>
</dbReference>
<dbReference type="Gene3D" id="3.30.1330.40">
    <property type="entry name" value="RutC-like"/>
    <property type="match status" value="1"/>
</dbReference>
<dbReference type="AlphaFoldDB" id="A0A5N5CUD1"/>
<evidence type="ECO:0000313" key="1">
    <source>
        <dbReference type="EMBL" id="KAB2568958.1"/>
    </source>
</evidence>
<dbReference type="PANTHER" id="PTHR11803:SF39">
    <property type="entry name" value="2-IMINOBUTANOATE_2-IMINOPROPANOATE DEAMINASE"/>
    <property type="match status" value="1"/>
</dbReference>
<keyword evidence="2" id="KW-1185">Reference proteome</keyword>
<dbReference type="Proteomes" id="UP000325902">
    <property type="component" value="Unassembled WGS sequence"/>
</dbReference>
<dbReference type="Pfam" id="PF01042">
    <property type="entry name" value="Ribonuc_L-PSP"/>
    <property type="match status" value="1"/>
</dbReference>
<dbReference type="InterPro" id="IPR006175">
    <property type="entry name" value="YjgF/YER057c/UK114"/>
</dbReference>
<dbReference type="EMBL" id="VCHE01000246">
    <property type="protein sequence ID" value="KAB2568958.1"/>
    <property type="molecule type" value="Genomic_DNA"/>
</dbReference>